<dbReference type="InterPro" id="IPR051468">
    <property type="entry name" value="Fungal_SecMetab_SDRs"/>
</dbReference>
<dbReference type="PRINTS" id="PR00080">
    <property type="entry name" value="SDRFAMILY"/>
</dbReference>
<reference evidence="3" key="2">
    <citation type="submission" date="2023-05" db="EMBL/GenBank/DDBJ databases">
        <authorList>
            <consortium name="Lawrence Berkeley National Laboratory"/>
            <person name="Steindorff A."/>
            <person name="Hensen N."/>
            <person name="Bonometti L."/>
            <person name="Westerberg I."/>
            <person name="Brannstrom I.O."/>
            <person name="Guillou S."/>
            <person name="Cros-Aarteil S."/>
            <person name="Calhoun S."/>
            <person name="Haridas S."/>
            <person name="Kuo A."/>
            <person name="Mondo S."/>
            <person name="Pangilinan J."/>
            <person name="Riley R."/>
            <person name="Labutti K."/>
            <person name="Andreopoulos B."/>
            <person name="Lipzen A."/>
            <person name="Chen C."/>
            <person name="Yanf M."/>
            <person name="Daum C."/>
            <person name="Ng V."/>
            <person name="Clum A."/>
            <person name="Ohm R."/>
            <person name="Martin F."/>
            <person name="Silar P."/>
            <person name="Natvig D."/>
            <person name="Lalanne C."/>
            <person name="Gautier V."/>
            <person name="Ament-Velasquez S.L."/>
            <person name="Kruys A."/>
            <person name="Hutchinson M.I."/>
            <person name="Powell A.J."/>
            <person name="Barry K."/>
            <person name="Miller A.N."/>
            <person name="Grigoriev I.V."/>
            <person name="Debuchy R."/>
            <person name="Gladieux P."/>
            <person name="Thoren M.H."/>
            <person name="Johannesson H."/>
        </authorList>
    </citation>
    <scope>NUCLEOTIDE SEQUENCE</scope>
    <source>
        <strain evidence="3">PSN293</strain>
    </source>
</reference>
<dbReference type="PANTHER" id="PTHR43544">
    <property type="entry name" value="SHORT-CHAIN DEHYDROGENASE/REDUCTASE"/>
    <property type="match status" value="1"/>
</dbReference>
<gene>
    <name evidence="3" type="ORF">QBC37DRAFT_428048</name>
</gene>
<dbReference type="GO" id="GO:0016491">
    <property type="term" value="F:oxidoreductase activity"/>
    <property type="evidence" value="ECO:0007669"/>
    <property type="project" value="TreeGrafter"/>
</dbReference>
<organism evidence="3 4">
    <name type="scientific">Rhypophila decipiens</name>
    <dbReference type="NCBI Taxonomy" id="261697"/>
    <lineage>
        <taxon>Eukaryota</taxon>
        <taxon>Fungi</taxon>
        <taxon>Dikarya</taxon>
        <taxon>Ascomycota</taxon>
        <taxon>Pezizomycotina</taxon>
        <taxon>Sordariomycetes</taxon>
        <taxon>Sordariomycetidae</taxon>
        <taxon>Sordariales</taxon>
        <taxon>Naviculisporaceae</taxon>
        <taxon>Rhypophila</taxon>
    </lineage>
</organism>
<dbReference type="PRINTS" id="PR00081">
    <property type="entry name" value="GDHRDH"/>
</dbReference>
<dbReference type="Pfam" id="PF00106">
    <property type="entry name" value="adh_short"/>
    <property type="match status" value="1"/>
</dbReference>
<dbReference type="GO" id="GO:0019748">
    <property type="term" value="P:secondary metabolic process"/>
    <property type="evidence" value="ECO:0007669"/>
    <property type="project" value="TreeGrafter"/>
</dbReference>
<dbReference type="SUPFAM" id="SSF51735">
    <property type="entry name" value="NAD(P)-binding Rossmann-fold domains"/>
    <property type="match status" value="1"/>
</dbReference>
<sequence length="269" mass="28489">MSSSVATRTIALVTGSNRGIGRAVALSLARDHSYTVILACRDFAAAQSTAEELTAELAASPSAGTAKGEFVPIHLDFSSDSSISSLKSFLETEYKGQLNVLVNNAGVLLDNFFHKPASEFETLSPRELYTKTFESNTIGPAILTEELLPLLEKSSKPDQGRPSRIVFVSSIMGSLTISGDTTTAWYNNEATAYDASKAAVNMLAVNFARRLKPVGGLSNAVCPGLRATRLTSGYGGSVEDGAKKIVEMATLVKGAVSGKFVNEEGDIPW</sequence>
<dbReference type="AlphaFoldDB" id="A0AAN6Y7I6"/>
<dbReference type="Gene3D" id="3.40.50.720">
    <property type="entry name" value="NAD(P)-binding Rossmann-like Domain"/>
    <property type="match status" value="1"/>
</dbReference>
<evidence type="ECO:0000256" key="1">
    <source>
        <dbReference type="ARBA" id="ARBA00006484"/>
    </source>
</evidence>
<accession>A0AAN6Y7I6</accession>
<evidence type="ECO:0000313" key="4">
    <source>
        <dbReference type="Proteomes" id="UP001301769"/>
    </source>
</evidence>
<dbReference type="InterPro" id="IPR036291">
    <property type="entry name" value="NAD(P)-bd_dom_sf"/>
</dbReference>
<keyword evidence="4" id="KW-1185">Reference proteome</keyword>
<evidence type="ECO:0000256" key="2">
    <source>
        <dbReference type="RuleBase" id="RU000363"/>
    </source>
</evidence>
<proteinExistence type="inferred from homology"/>
<name>A0AAN6Y7I6_9PEZI</name>
<evidence type="ECO:0000313" key="3">
    <source>
        <dbReference type="EMBL" id="KAK4210882.1"/>
    </source>
</evidence>
<dbReference type="Proteomes" id="UP001301769">
    <property type="component" value="Unassembled WGS sequence"/>
</dbReference>
<dbReference type="PANTHER" id="PTHR43544:SF32">
    <property type="entry name" value="CHAIN DEHYDROGENASE, PUTATIVE (AFU_ORTHOLOGUE AFUA_5G01530)-RELATED"/>
    <property type="match status" value="1"/>
</dbReference>
<dbReference type="EMBL" id="MU858163">
    <property type="protein sequence ID" value="KAK4210882.1"/>
    <property type="molecule type" value="Genomic_DNA"/>
</dbReference>
<comment type="similarity">
    <text evidence="1 2">Belongs to the short-chain dehydrogenases/reductases (SDR) family.</text>
</comment>
<comment type="caution">
    <text evidence="3">The sequence shown here is derived from an EMBL/GenBank/DDBJ whole genome shotgun (WGS) entry which is preliminary data.</text>
</comment>
<dbReference type="InterPro" id="IPR002347">
    <property type="entry name" value="SDR_fam"/>
</dbReference>
<reference evidence="3" key="1">
    <citation type="journal article" date="2023" name="Mol. Phylogenet. Evol.">
        <title>Genome-scale phylogeny and comparative genomics of the fungal order Sordariales.</title>
        <authorList>
            <person name="Hensen N."/>
            <person name="Bonometti L."/>
            <person name="Westerberg I."/>
            <person name="Brannstrom I.O."/>
            <person name="Guillou S."/>
            <person name="Cros-Aarteil S."/>
            <person name="Calhoun S."/>
            <person name="Haridas S."/>
            <person name="Kuo A."/>
            <person name="Mondo S."/>
            <person name="Pangilinan J."/>
            <person name="Riley R."/>
            <person name="LaButti K."/>
            <person name="Andreopoulos B."/>
            <person name="Lipzen A."/>
            <person name="Chen C."/>
            <person name="Yan M."/>
            <person name="Daum C."/>
            <person name="Ng V."/>
            <person name="Clum A."/>
            <person name="Steindorff A."/>
            <person name="Ohm R.A."/>
            <person name="Martin F."/>
            <person name="Silar P."/>
            <person name="Natvig D.O."/>
            <person name="Lalanne C."/>
            <person name="Gautier V."/>
            <person name="Ament-Velasquez S.L."/>
            <person name="Kruys A."/>
            <person name="Hutchinson M.I."/>
            <person name="Powell A.J."/>
            <person name="Barry K."/>
            <person name="Miller A.N."/>
            <person name="Grigoriev I.V."/>
            <person name="Debuchy R."/>
            <person name="Gladieux P."/>
            <person name="Hiltunen Thoren M."/>
            <person name="Johannesson H."/>
        </authorList>
    </citation>
    <scope>NUCLEOTIDE SEQUENCE</scope>
    <source>
        <strain evidence="3">PSN293</strain>
    </source>
</reference>
<dbReference type="GO" id="GO:0005737">
    <property type="term" value="C:cytoplasm"/>
    <property type="evidence" value="ECO:0007669"/>
    <property type="project" value="TreeGrafter"/>
</dbReference>
<protein>
    <submittedName>
        <fullName evidence="3">Uncharacterized protein</fullName>
    </submittedName>
</protein>